<dbReference type="UniPathway" id="UPA00035">
    <property type="reaction ID" value="UER00042"/>
</dbReference>
<keyword evidence="12" id="KW-1185">Reference proteome</keyword>
<dbReference type="InterPro" id="IPR011060">
    <property type="entry name" value="RibuloseP-bd_barrel"/>
</dbReference>
<feature type="domain" description="N-(5'phosphoribosyl) anthranilate isomerase (PRAI)" evidence="10">
    <location>
        <begin position="4"/>
        <end position="206"/>
    </location>
</feature>
<gene>
    <name evidence="9" type="primary">trpF</name>
    <name evidence="11" type="ORF">SAMN04488090_4162</name>
</gene>
<organism evidence="11 12">
    <name type="scientific">Siphonobacter aquaeclarae</name>
    <dbReference type="NCBI Taxonomy" id="563176"/>
    <lineage>
        <taxon>Bacteria</taxon>
        <taxon>Pseudomonadati</taxon>
        <taxon>Bacteroidota</taxon>
        <taxon>Cytophagia</taxon>
        <taxon>Cytophagales</taxon>
        <taxon>Cytophagaceae</taxon>
        <taxon>Siphonobacter</taxon>
    </lineage>
</organism>
<keyword evidence="6 9" id="KW-0822">Tryptophan biosynthesis</keyword>
<dbReference type="GO" id="GO:0004640">
    <property type="term" value="F:phosphoribosylanthranilate isomerase activity"/>
    <property type="evidence" value="ECO:0007669"/>
    <property type="project" value="UniProtKB-UniRule"/>
</dbReference>
<comment type="similarity">
    <text evidence="9">Belongs to the TrpF family.</text>
</comment>
<sequence>MRIKVCGMKEAENIRELLDLQPDYLGFIFFEKSPRYVGESFDPEIIREIPRSVRKVGVFVNASIDQVIRTVKKYALDYVQLHGEETPDFCRSLQFKGVNIIKAFRVDDTFNFSQLNNYKPVCDYFLFDTKASQYGGTGIAFDWALLERYDNEKPFFLSGGIGPEDAEVILDLKERTGLKIHAVDINSKFEIEPGLKDIALVRDFIERLKAEEIEA</sequence>
<evidence type="ECO:0000313" key="11">
    <source>
        <dbReference type="EMBL" id="SDM73179.1"/>
    </source>
</evidence>
<proteinExistence type="inferred from homology"/>
<accession>A0A1G9VLX7</accession>
<dbReference type="PANTHER" id="PTHR42894">
    <property type="entry name" value="N-(5'-PHOSPHORIBOSYL)ANTHRANILATE ISOMERASE"/>
    <property type="match status" value="1"/>
</dbReference>
<reference evidence="11 12" key="1">
    <citation type="submission" date="2016-10" db="EMBL/GenBank/DDBJ databases">
        <authorList>
            <person name="de Groot N.N."/>
        </authorList>
    </citation>
    <scope>NUCLEOTIDE SEQUENCE [LARGE SCALE GENOMIC DNA]</scope>
    <source>
        <strain evidence="11 12">DSM 21668</strain>
    </source>
</reference>
<protein>
    <recommendedName>
        <fullName evidence="4 9">N-(5'-phosphoribosyl)anthranilate isomerase</fullName>
        <shortName evidence="9">PRAI</shortName>
        <ecNumber evidence="3 9">5.3.1.24</ecNumber>
    </recommendedName>
</protein>
<dbReference type="HAMAP" id="MF_00135">
    <property type="entry name" value="PRAI"/>
    <property type="match status" value="1"/>
</dbReference>
<keyword evidence="8 9" id="KW-0413">Isomerase</keyword>
<name>A0A1G9VLX7_9BACT</name>
<evidence type="ECO:0000256" key="2">
    <source>
        <dbReference type="ARBA" id="ARBA00004664"/>
    </source>
</evidence>
<dbReference type="EC" id="5.3.1.24" evidence="3 9"/>
<evidence type="ECO:0000313" key="12">
    <source>
        <dbReference type="Proteomes" id="UP000198901"/>
    </source>
</evidence>
<dbReference type="PANTHER" id="PTHR42894:SF1">
    <property type="entry name" value="N-(5'-PHOSPHORIBOSYL)ANTHRANILATE ISOMERASE"/>
    <property type="match status" value="1"/>
</dbReference>
<dbReference type="InterPro" id="IPR013785">
    <property type="entry name" value="Aldolase_TIM"/>
</dbReference>
<dbReference type="RefSeq" id="WP_093207511.1">
    <property type="nucleotide sequence ID" value="NZ_FNGS01000008.1"/>
</dbReference>
<dbReference type="STRING" id="563176.SAMN04488090_4162"/>
<dbReference type="SUPFAM" id="SSF51366">
    <property type="entry name" value="Ribulose-phoshate binding barrel"/>
    <property type="match status" value="1"/>
</dbReference>
<dbReference type="Gene3D" id="3.20.20.70">
    <property type="entry name" value="Aldolase class I"/>
    <property type="match status" value="1"/>
</dbReference>
<evidence type="ECO:0000256" key="5">
    <source>
        <dbReference type="ARBA" id="ARBA00022605"/>
    </source>
</evidence>
<evidence type="ECO:0000256" key="3">
    <source>
        <dbReference type="ARBA" id="ARBA00012572"/>
    </source>
</evidence>
<comment type="pathway">
    <text evidence="2 9">Amino-acid biosynthesis; L-tryptophan biosynthesis; L-tryptophan from chorismate: step 3/5.</text>
</comment>
<evidence type="ECO:0000256" key="9">
    <source>
        <dbReference type="HAMAP-Rule" id="MF_00135"/>
    </source>
</evidence>
<dbReference type="InterPro" id="IPR044643">
    <property type="entry name" value="TrpF_fam"/>
</dbReference>
<evidence type="ECO:0000256" key="1">
    <source>
        <dbReference type="ARBA" id="ARBA00001164"/>
    </source>
</evidence>
<evidence type="ECO:0000256" key="8">
    <source>
        <dbReference type="ARBA" id="ARBA00023235"/>
    </source>
</evidence>
<comment type="catalytic activity">
    <reaction evidence="1 9">
        <text>N-(5-phospho-beta-D-ribosyl)anthranilate = 1-(2-carboxyphenylamino)-1-deoxy-D-ribulose 5-phosphate</text>
        <dbReference type="Rhea" id="RHEA:21540"/>
        <dbReference type="ChEBI" id="CHEBI:18277"/>
        <dbReference type="ChEBI" id="CHEBI:58613"/>
        <dbReference type="EC" id="5.3.1.24"/>
    </reaction>
</comment>
<dbReference type="CDD" id="cd00405">
    <property type="entry name" value="PRAI"/>
    <property type="match status" value="1"/>
</dbReference>
<dbReference type="GO" id="GO:0000162">
    <property type="term" value="P:L-tryptophan biosynthetic process"/>
    <property type="evidence" value="ECO:0007669"/>
    <property type="project" value="UniProtKB-UniRule"/>
</dbReference>
<keyword evidence="7 9" id="KW-0057">Aromatic amino acid biosynthesis</keyword>
<dbReference type="OrthoDB" id="9786954at2"/>
<keyword evidence="5 9" id="KW-0028">Amino-acid biosynthesis</keyword>
<dbReference type="Proteomes" id="UP000198901">
    <property type="component" value="Unassembled WGS sequence"/>
</dbReference>
<evidence type="ECO:0000256" key="4">
    <source>
        <dbReference type="ARBA" id="ARBA00022272"/>
    </source>
</evidence>
<dbReference type="AlphaFoldDB" id="A0A1G9VLX7"/>
<evidence type="ECO:0000256" key="7">
    <source>
        <dbReference type="ARBA" id="ARBA00023141"/>
    </source>
</evidence>
<evidence type="ECO:0000259" key="10">
    <source>
        <dbReference type="Pfam" id="PF00697"/>
    </source>
</evidence>
<dbReference type="Pfam" id="PF00697">
    <property type="entry name" value="PRAI"/>
    <property type="match status" value="1"/>
</dbReference>
<evidence type="ECO:0000256" key="6">
    <source>
        <dbReference type="ARBA" id="ARBA00022822"/>
    </source>
</evidence>
<dbReference type="InterPro" id="IPR001240">
    <property type="entry name" value="PRAI_dom"/>
</dbReference>
<dbReference type="EMBL" id="FNGS01000008">
    <property type="protein sequence ID" value="SDM73179.1"/>
    <property type="molecule type" value="Genomic_DNA"/>
</dbReference>